<evidence type="ECO:0000313" key="3">
    <source>
        <dbReference type="Proteomes" id="UP000006514"/>
    </source>
</evidence>
<accession>J0WQF7</accession>
<dbReference type="KEGG" id="adl:AURDEDRAFT_176825"/>
<sequence length="344" mass="37453">MNGRSAPPPAQGSILAAPISAPAASIPTPAAPVSAPDASILAPALVPEIPVPVSSHAASASAPTTPTSVPALGSMFSHAPAAPKPGPGPVSMPQTIGELFDQLPHPSHDDHVLPPFTYTEDENGGWPSVPWRKFWLWELREIEFRHELISLDLTLRQAHPDLERLQRIAPELRFYSCKLSWGGHDFAPGCDNWGENDLCSADLRKRLRGLGQFTLFMSYMGPKGEAFMNGVLICSSAINLDAFEEKPSNWIPTYDEKLGFHIILPVFPGDANKLPASAGEQSEMNSTVTARDSGSDKKQDQTETYEVQQDAFLPQVEAPWTSDEYETPVVTGPVRMVVRVRKED</sequence>
<evidence type="ECO:0000256" key="1">
    <source>
        <dbReference type="SAM" id="MobiDB-lite"/>
    </source>
</evidence>
<gene>
    <name evidence="2" type="ORF">AURDEDRAFT_176825</name>
</gene>
<evidence type="ECO:0000313" key="2">
    <source>
        <dbReference type="EMBL" id="EJD34118.1"/>
    </source>
</evidence>
<organism evidence="2 3">
    <name type="scientific">Auricularia subglabra (strain TFB-10046 / SS5)</name>
    <name type="common">White-rot fungus</name>
    <name type="synonym">Auricularia delicata (strain TFB10046)</name>
    <dbReference type="NCBI Taxonomy" id="717982"/>
    <lineage>
        <taxon>Eukaryota</taxon>
        <taxon>Fungi</taxon>
        <taxon>Dikarya</taxon>
        <taxon>Basidiomycota</taxon>
        <taxon>Agaricomycotina</taxon>
        <taxon>Agaricomycetes</taxon>
        <taxon>Auriculariales</taxon>
        <taxon>Auriculariaceae</taxon>
        <taxon>Auricularia</taxon>
    </lineage>
</organism>
<keyword evidence="3" id="KW-1185">Reference proteome</keyword>
<protein>
    <submittedName>
        <fullName evidence="2">Uncharacterized protein</fullName>
    </submittedName>
</protein>
<dbReference type="EMBL" id="JH687997">
    <property type="protein sequence ID" value="EJD34118.1"/>
    <property type="molecule type" value="Genomic_DNA"/>
</dbReference>
<dbReference type="OrthoDB" id="2634326at2759"/>
<feature type="region of interest" description="Disordered" evidence="1">
    <location>
        <begin position="274"/>
        <end position="318"/>
    </location>
</feature>
<reference evidence="3" key="1">
    <citation type="journal article" date="2012" name="Science">
        <title>The Paleozoic origin of enzymatic lignin decomposition reconstructed from 31 fungal genomes.</title>
        <authorList>
            <person name="Floudas D."/>
            <person name="Binder M."/>
            <person name="Riley R."/>
            <person name="Barry K."/>
            <person name="Blanchette R.A."/>
            <person name="Henrissat B."/>
            <person name="Martinez A.T."/>
            <person name="Otillar R."/>
            <person name="Spatafora J.W."/>
            <person name="Yadav J.S."/>
            <person name="Aerts A."/>
            <person name="Benoit I."/>
            <person name="Boyd A."/>
            <person name="Carlson A."/>
            <person name="Copeland A."/>
            <person name="Coutinho P.M."/>
            <person name="de Vries R.P."/>
            <person name="Ferreira P."/>
            <person name="Findley K."/>
            <person name="Foster B."/>
            <person name="Gaskell J."/>
            <person name="Glotzer D."/>
            <person name="Gorecki P."/>
            <person name="Heitman J."/>
            <person name="Hesse C."/>
            <person name="Hori C."/>
            <person name="Igarashi K."/>
            <person name="Jurgens J.A."/>
            <person name="Kallen N."/>
            <person name="Kersten P."/>
            <person name="Kohler A."/>
            <person name="Kuees U."/>
            <person name="Kumar T.K.A."/>
            <person name="Kuo A."/>
            <person name="LaButti K."/>
            <person name="Larrondo L.F."/>
            <person name="Lindquist E."/>
            <person name="Ling A."/>
            <person name="Lombard V."/>
            <person name="Lucas S."/>
            <person name="Lundell T."/>
            <person name="Martin R."/>
            <person name="McLaughlin D.J."/>
            <person name="Morgenstern I."/>
            <person name="Morin E."/>
            <person name="Murat C."/>
            <person name="Nagy L.G."/>
            <person name="Nolan M."/>
            <person name="Ohm R.A."/>
            <person name="Patyshakuliyeva A."/>
            <person name="Rokas A."/>
            <person name="Ruiz-Duenas F.J."/>
            <person name="Sabat G."/>
            <person name="Salamov A."/>
            <person name="Samejima M."/>
            <person name="Schmutz J."/>
            <person name="Slot J.C."/>
            <person name="St John F."/>
            <person name="Stenlid J."/>
            <person name="Sun H."/>
            <person name="Sun S."/>
            <person name="Syed K."/>
            <person name="Tsang A."/>
            <person name="Wiebenga A."/>
            <person name="Young D."/>
            <person name="Pisabarro A."/>
            <person name="Eastwood D.C."/>
            <person name="Martin F."/>
            <person name="Cullen D."/>
            <person name="Grigoriev I.V."/>
            <person name="Hibbett D.S."/>
        </authorList>
    </citation>
    <scope>NUCLEOTIDE SEQUENCE [LARGE SCALE GENOMIC DNA]</scope>
    <source>
        <strain evidence="3">TFB10046</strain>
    </source>
</reference>
<proteinExistence type="predicted"/>
<dbReference type="InParanoid" id="J0WQF7"/>
<feature type="compositionally biased region" description="Polar residues" evidence="1">
    <location>
        <begin position="279"/>
        <end position="292"/>
    </location>
</feature>
<feature type="region of interest" description="Disordered" evidence="1">
    <location>
        <begin position="56"/>
        <end position="96"/>
    </location>
</feature>
<dbReference type="eggNOG" id="ENOG502S9PJ">
    <property type="taxonomic scope" value="Eukaryota"/>
</dbReference>
<dbReference type="Proteomes" id="UP000006514">
    <property type="component" value="Unassembled WGS sequence"/>
</dbReference>
<name>J0WQF7_AURST</name>
<dbReference type="AlphaFoldDB" id="J0WQF7"/>
<feature type="compositionally biased region" description="Low complexity" evidence="1">
    <location>
        <begin position="56"/>
        <end position="71"/>
    </location>
</feature>